<dbReference type="Pfam" id="PF13306">
    <property type="entry name" value="LRR_5"/>
    <property type="match status" value="2"/>
</dbReference>
<accession>A0A146K6D8</accession>
<reference evidence="1" key="1">
    <citation type="submission" date="2015-07" db="EMBL/GenBank/DDBJ databases">
        <title>Adaptation to a free-living lifestyle via gene acquisitions in the diplomonad Trepomonas sp. PC1.</title>
        <authorList>
            <person name="Xu F."/>
            <person name="Jerlstrom-Hultqvist J."/>
            <person name="Kolisko M."/>
            <person name="Simpson A.G.B."/>
            <person name="Roger A.J."/>
            <person name="Svard S.G."/>
            <person name="Andersson J.O."/>
        </authorList>
    </citation>
    <scope>NUCLEOTIDE SEQUENCE</scope>
    <source>
        <strain evidence="1">PC1</strain>
    </source>
</reference>
<protein>
    <submittedName>
        <fullName evidence="1">Leucine rich repeats-containing protein</fullName>
    </submittedName>
</protein>
<dbReference type="AlphaFoldDB" id="A0A146K6D8"/>
<feature type="non-terminal residue" evidence="1">
    <location>
        <position position="1"/>
    </location>
</feature>
<dbReference type="InterPro" id="IPR032675">
    <property type="entry name" value="LRR_dom_sf"/>
</dbReference>
<dbReference type="EMBL" id="GDID01004194">
    <property type="protein sequence ID" value="JAP92412.1"/>
    <property type="molecule type" value="Transcribed_RNA"/>
</dbReference>
<dbReference type="InterPro" id="IPR026906">
    <property type="entry name" value="LRR_5"/>
</dbReference>
<proteinExistence type="predicted"/>
<dbReference type="PANTHER" id="PTHR45661">
    <property type="entry name" value="SURFACE ANTIGEN"/>
    <property type="match status" value="1"/>
</dbReference>
<dbReference type="InterPro" id="IPR053139">
    <property type="entry name" value="Surface_bspA-like"/>
</dbReference>
<dbReference type="PANTHER" id="PTHR45661:SF3">
    <property type="entry name" value="IG-LIKE DOMAIN-CONTAINING PROTEIN"/>
    <property type="match status" value="1"/>
</dbReference>
<sequence length="425" mass="49004">TNEEITTQNEIVGEPRNNSEYIVQQKIERGNHEVNKLHHQTSKQKKKTYCLSKQQLRFRQFHKISKTGQYQMQNVDIPRQDDSAFEDELQRNNYKKRDAMENIKYIQLQGTQFDSIKGYDKLVGIHLLNVRNSMNEQFSNTLQIKNNYDPSNLQVVIATNINGLAENMFDRCYKLVLIKMGSVTLNNGVLTFAKHIKHVPSCCFFANKNITHIRLNQVQELSGGAFYGCQKLKHVDGPKLLRMQSSFSTCELLETTNFPLLQKMEFDTFFENTLLKRHIMVSNVKFALSCNEFFACHNLEFVIIKSVTSLSPICFYNCRSLKYARFDEVLTVRDSCFLDCVSLKQLIIPKAVQAEAKAFENCKSLRTMVVAKGFSAQESSFVGCKLLKRTLNLAQPKNCFAQMGRVSKKLRDLHRVINAMNQLIE</sequence>
<dbReference type="Gene3D" id="3.80.10.10">
    <property type="entry name" value="Ribonuclease Inhibitor"/>
    <property type="match status" value="2"/>
</dbReference>
<organism evidence="1">
    <name type="scientific">Trepomonas sp. PC1</name>
    <dbReference type="NCBI Taxonomy" id="1076344"/>
    <lineage>
        <taxon>Eukaryota</taxon>
        <taxon>Metamonada</taxon>
        <taxon>Diplomonadida</taxon>
        <taxon>Hexamitidae</taxon>
        <taxon>Hexamitinae</taxon>
        <taxon>Trepomonas</taxon>
    </lineage>
</organism>
<evidence type="ECO:0000313" key="1">
    <source>
        <dbReference type="EMBL" id="JAP92412.1"/>
    </source>
</evidence>
<dbReference type="SUPFAM" id="SSF52058">
    <property type="entry name" value="L domain-like"/>
    <property type="match status" value="1"/>
</dbReference>
<gene>
    <name evidence="1" type="ORF">TPC1_15657</name>
</gene>
<name>A0A146K6D8_9EUKA</name>